<dbReference type="AlphaFoldDB" id="A0AAD4BA21"/>
<dbReference type="Gene3D" id="3.20.20.80">
    <property type="entry name" value="Glycosidases"/>
    <property type="match status" value="1"/>
</dbReference>
<gene>
    <name evidence="2" type="ORF">L210DRAFT_3348179</name>
</gene>
<dbReference type="Pfam" id="PF00128">
    <property type="entry name" value="Alpha-amylase"/>
    <property type="match status" value="1"/>
</dbReference>
<feature type="domain" description="Glycosyl hydrolase family 13 catalytic" evidence="1">
    <location>
        <begin position="3"/>
        <end position="73"/>
    </location>
</feature>
<dbReference type="EMBL" id="WHUW01000345">
    <property type="protein sequence ID" value="KAF8415300.1"/>
    <property type="molecule type" value="Genomic_DNA"/>
</dbReference>
<dbReference type="InterPro" id="IPR017853">
    <property type="entry name" value="GH"/>
</dbReference>
<evidence type="ECO:0000313" key="3">
    <source>
        <dbReference type="Proteomes" id="UP001194468"/>
    </source>
</evidence>
<sequence length="83" mass="9261">SSDYIQGMGIKGIYLSGTIFLNMIWQADSYSPLDFSVLDPHWGTIADWQQFIDTIHARGMYIMLDFTVGTMSDLLGFQGSVSS</sequence>
<keyword evidence="3" id="KW-1185">Reference proteome</keyword>
<feature type="non-terminal residue" evidence="2">
    <location>
        <position position="1"/>
    </location>
</feature>
<dbReference type="GO" id="GO:0047657">
    <property type="term" value="F:alpha-1,3-glucan synthase activity"/>
    <property type="evidence" value="ECO:0007669"/>
    <property type="project" value="TreeGrafter"/>
</dbReference>
<dbReference type="Proteomes" id="UP001194468">
    <property type="component" value="Unassembled WGS sequence"/>
</dbReference>
<dbReference type="InterPro" id="IPR058655">
    <property type="entry name" value="Mok11-14/Ags1-like"/>
</dbReference>
<evidence type="ECO:0000259" key="1">
    <source>
        <dbReference type="Pfam" id="PF00128"/>
    </source>
</evidence>
<proteinExistence type="predicted"/>
<feature type="non-terminal residue" evidence="2">
    <location>
        <position position="83"/>
    </location>
</feature>
<keyword evidence="2" id="KW-0378">Hydrolase</keyword>
<dbReference type="GO" id="GO:0016787">
    <property type="term" value="F:hydrolase activity"/>
    <property type="evidence" value="ECO:0007669"/>
    <property type="project" value="UniProtKB-KW"/>
</dbReference>
<comment type="caution">
    <text evidence="2">The sequence shown here is derived from an EMBL/GenBank/DDBJ whole genome shotgun (WGS) entry which is preliminary data.</text>
</comment>
<accession>A0AAD4BA21</accession>
<dbReference type="PANTHER" id="PTHR47182:SF2">
    <property type="entry name" value="CELL WALL ALPHA-1,3-GLUCAN SYNTHASE AGS1"/>
    <property type="match status" value="1"/>
</dbReference>
<evidence type="ECO:0000313" key="2">
    <source>
        <dbReference type="EMBL" id="KAF8415300.1"/>
    </source>
</evidence>
<dbReference type="PANTHER" id="PTHR47182">
    <property type="entry name" value="CELL WALL ALPHA-1,3-GLUCAN SYNTHASE AGS1-RELATED"/>
    <property type="match status" value="1"/>
</dbReference>
<dbReference type="GO" id="GO:0009277">
    <property type="term" value="C:fungal-type cell wall"/>
    <property type="evidence" value="ECO:0007669"/>
    <property type="project" value="TreeGrafter"/>
</dbReference>
<name>A0AAD4BA21_BOLED</name>
<reference evidence="2" key="1">
    <citation type="submission" date="2019-10" db="EMBL/GenBank/DDBJ databases">
        <authorList>
            <consortium name="DOE Joint Genome Institute"/>
            <person name="Kuo A."/>
            <person name="Miyauchi S."/>
            <person name="Kiss E."/>
            <person name="Drula E."/>
            <person name="Kohler A."/>
            <person name="Sanchez-Garcia M."/>
            <person name="Andreopoulos B."/>
            <person name="Barry K.W."/>
            <person name="Bonito G."/>
            <person name="Buee M."/>
            <person name="Carver A."/>
            <person name="Chen C."/>
            <person name="Cichocki N."/>
            <person name="Clum A."/>
            <person name="Culley D."/>
            <person name="Crous P.W."/>
            <person name="Fauchery L."/>
            <person name="Girlanda M."/>
            <person name="Hayes R."/>
            <person name="Keri Z."/>
            <person name="LaButti K."/>
            <person name="Lipzen A."/>
            <person name="Lombard V."/>
            <person name="Magnuson J."/>
            <person name="Maillard F."/>
            <person name="Morin E."/>
            <person name="Murat C."/>
            <person name="Nolan M."/>
            <person name="Ohm R."/>
            <person name="Pangilinan J."/>
            <person name="Pereira M."/>
            <person name="Perotto S."/>
            <person name="Peter M."/>
            <person name="Riley R."/>
            <person name="Sitrit Y."/>
            <person name="Stielow B."/>
            <person name="Szollosi G."/>
            <person name="Zifcakova L."/>
            <person name="Stursova M."/>
            <person name="Spatafora J.W."/>
            <person name="Tedersoo L."/>
            <person name="Vaario L.-M."/>
            <person name="Yamada A."/>
            <person name="Yan M."/>
            <person name="Wang P."/>
            <person name="Xu J."/>
            <person name="Bruns T."/>
            <person name="Baldrian P."/>
            <person name="Vilgalys R."/>
            <person name="Henrissat B."/>
            <person name="Grigoriev I.V."/>
            <person name="Hibbett D."/>
            <person name="Nagy L.G."/>
            <person name="Martin F.M."/>
        </authorList>
    </citation>
    <scope>NUCLEOTIDE SEQUENCE</scope>
    <source>
        <strain evidence="2">BED1</strain>
    </source>
</reference>
<reference evidence="2" key="2">
    <citation type="journal article" date="2020" name="Nat. Commun.">
        <title>Large-scale genome sequencing of mycorrhizal fungi provides insights into the early evolution of symbiotic traits.</title>
        <authorList>
            <person name="Miyauchi S."/>
            <person name="Kiss E."/>
            <person name="Kuo A."/>
            <person name="Drula E."/>
            <person name="Kohler A."/>
            <person name="Sanchez-Garcia M."/>
            <person name="Morin E."/>
            <person name="Andreopoulos B."/>
            <person name="Barry K.W."/>
            <person name="Bonito G."/>
            <person name="Buee M."/>
            <person name="Carver A."/>
            <person name="Chen C."/>
            <person name="Cichocki N."/>
            <person name="Clum A."/>
            <person name="Culley D."/>
            <person name="Crous P.W."/>
            <person name="Fauchery L."/>
            <person name="Girlanda M."/>
            <person name="Hayes R.D."/>
            <person name="Keri Z."/>
            <person name="LaButti K."/>
            <person name="Lipzen A."/>
            <person name="Lombard V."/>
            <person name="Magnuson J."/>
            <person name="Maillard F."/>
            <person name="Murat C."/>
            <person name="Nolan M."/>
            <person name="Ohm R.A."/>
            <person name="Pangilinan J."/>
            <person name="Pereira M.F."/>
            <person name="Perotto S."/>
            <person name="Peter M."/>
            <person name="Pfister S."/>
            <person name="Riley R."/>
            <person name="Sitrit Y."/>
            <person name="Stielow J.B."/>
            <person name="Szollosi G."/>
            <person name="Zifcakova L."/>
            <person name="Stursova M."/>
            <person name="Spatafora J.W."/>
            <person name="Tedersoo L."/>
            <person name="Vaario L.M."/>
            <person name="Yamada A."/>
            <person name="Yan M."/>
            <person name="Wang P."/>
            <person name="Xu J."/>
            <person name="Bruns T."/>
            <person name="Baldrian P."/>
            <person name="Vilgalys R."/>
            <person name="Dunand C."/>
            <person name="Henrissat B."/>
            <person name="Grigoriev I.V."/>
            <person name="Hibbett D."/>
            <person name="Nagy L.G."/>
            <person name="Martin F.M."/>
        </authorList>
    </citation>
    <scope>NUCLEOTIDE SEQUENCE</scope>
    <source>
        <strain evidence="2">BED1</strain>
    </source>
</reference>
<organism evidence="2 3">
    <name type="scientific">Boletus edulis BED1</name>
    <dbReference type="NCBI Taxonomy" id="1328754"/>
    <lineage>
        <taxon>Eukaryota</taxon>
        <taxon>Fungi</taxon>
        <taxon>Dikarya</taxon>
        <taxon>Basidiomycota</taxon>
        <taxon>Agaricomycotina</taxon>
        <taxon>Agaricomycetes</taxon>
        <taxon>Agaricomycetidae</taxon>
        <taxon>Boletales</taxon>
        <taxon>Boletineae</taxon>
        <taxon>Boletaceae</taxon>
        <taxon>Boletoideae</taxon>
        <taxon>Boletus</taxon>
    </lineage>
</organism>
<dbReference type="GO" id="GO:0070600">
    <property type="term" value="P:fungal-type cell wall (1-&gt;3)-alpha-glucan biosynthetic process"/>
    <property type="evidence" value="ECO:0007669"/>
    <property type="project" value="TreeGrafter"/>
</dbReference>
<dbReference type="InterPro" id="IPR006047">
    <property type="entry name" value="GH13_cat_dom"/>
</dbReference>
<protein>
    <submittedName>
        <fullName evidence="2">Glycoside hydrolase superfamily</fullName>
    </submittedName>
</protein>
<dbReference type="SUPFAM" id="SSF51445">
    <property type="entry name" value="(Trans)glycosidases"/>
    <property type="match status" value="1"/>
</dbReference>